<dbReference type="Proteomes" id="UP001201812">
    <property type="component" value="Unassembled WGS sequence"/>
</dbReference>
<dbReference type="CDD" id="cd18791">
    <property type="entry name" value="SF2_C_RHA"/>
    <property type="match status" value="1"/>
</dbReference>
<evidence type="ECO:0000259" key="18">
    <source>
        <dbReference type="PROSITE" id="PS50222"/>
    </source>
</evidence>
<dbReference type="GO" id="GO:0003924">
    <property type="term" value="F:GTPase activity"/>
    <property type="evidence" value="ECO:0007669"/>
    <property type="project" value="InterPro"/>
</dbReference>
<evidence type="ECO:0000259" key="20">
    <source>
        <dbReference type="PROSITE" id="PS51194"/>
    </source>
</evidence>
<evidence type="ECO:0000256" key="8">
    <source>
        <dbReference type="ARBA" id="ARBA00022787"/>
    </source>
</evidence>
<dbReference type="FunFam" id="3.40.50.300:FF:000170">
    <property type="entry name" value="Mitochondrial Rho GTPase"/>
    <property type="match status" value="1"/>
</dbReference>
<dbReference type="InterPro" id="IPR020860">
    <property type="entry name" value="MIRO_dom"/>
</dbReference>
<dbReference type="SMART" id="SM00175">
    <property type="entry name" value="RAB"/>
    <property type="match status" value="1"/>
</dbReference>
<dbReference type="Pfam" id="PF08355">
    <property type="entry name" value="EF_assoc_1"/>
    <property type="match status" value="1"/>
</dbReference>
<keyword evidence="6" id="KW-0677">Repeat</keyword>
<dbReference type="SMART" id="SM00173">
    <property type="entry name" value="RAS"/>
    <property type="match status" value="1"/>
</dbReference>
<dbReference type="PANTHER" id="PTHR18934">
    <property type="entry name" value="ATP-DEPENDENT RNA HELICASE"/>
    <property type="match status" value="1"/>
</dbReference>
<evidence type="ECO:0000256" key="4">
    <source>
        <dbReference type="ARBA" id="ARBA00022692"/>
    </source>
</evidence>
<keyword evidence="8" id="KW-1000">Mitochondrion outer membrane</keyword>
<dbReference type="GO" id="GO:0003723">
    <property type="term" value="F:RNA binding"/>
    <property type="evidence" value="ECO:0007669"/>
    <property type="project" value="TreeGrafter"/>
</dbReference>
<dbReference type="FunFam" id="3.40.50.300:FF:004714">
    <property type="entry name" value="DEAD/DEAH box helicase"/>
    <property type="match status" value="1"/>
</dbReference>
<dbReference type="SMART" id="SM00847">
    <property type="entry name" value="HA2"/>
    <property type="match status" value="1"/>
</dbReference>
<dbReference type="SUPFAM" id="SSF52540">
    <property type="entry name" value="P-loop containing nucleoside triphosphate hydrolases"/>
    <property type="match status" value="4"/>
</dbReference>
<keyword evidence="5" id="KW-0479">Metal-binding</keyword>
<name>A0AAD4N3T3_9BILA</name>
<dbReference type="Gene3D" id="1.20.120.1080">
    <property type="match status" value="1"/>
</dbReference>
<dbReference type="InterPro" id="IPR011709">
    <property type="entry name" value="DEAD-box_helicase_OB_fold"/>
</dbReference>
<dbReference type="InterPro" id="IPR007502">
    <property type="entry name" value="Helicase-assoc_dom"/>
</dbReference>
<feature type="compositionally biased region" description="Polar residues" evidence="16">
    <location>
        <begin position="1963"/>
        <end position="1979"/>
    </location>
</feature>
<dbReference type="Pfam" id="PF21010">
    <property type="entry name" value="HA2_C"/>
    <property type="match status" value="1"/>
</dbReference>
<evidence type="ECO:0000256" key="12">
    <source>
        <dbReference type="ARBA" id="ARBA00022989"/>
    </source>
</evidence>
<organism evidence="22 23">
    <name type="scientific">Ditylenchus destructor</name>
    <dbReference type="NCBI Taxonomy" id="166010"/>
    <lineage>
        <taxon>Eukaryota</taxon>
        <taxon>Metazoa</taxon>
        <taxon>Ecdysozoa</taxon>
        <taxon>Nematoda</taxon>
        <taxon>Chromadorea</taxon>
        <taxon>Rhabditida</taxon>
        <taxon>Tylenchina</taxon>
        <taxon>Tylenchomorpha</taxon>
        <taxon>Sphaerularioidea</taxon>
        <taxon>Anguinidae</taxon>
        <taxon>Anguininae</taxon>
        <taxon>Ditylenchus</taxon>
    </lineage>
</organism>
<dbReference type="InterPro" id="IPR002048">
    <property type="entry name" value="EF_hand_dom"/>
</dbReference>
<evidence type="ECO:0000256" key="3">
    <source>
        <dbReference type="ARBA" id="ARBA00019119"/>
    </source>
</evidence>
<keyword evidence="4 17" id="KW-0812">Transmembrane</keyword>
<evidence type="ECO:0000256" key="10">
    <source>
        <dbReference type="ARBA" id="ARBA00022806"/>
    </source>
</evidence>
<evidence type="ECO:0000256" key="15">
    <source>
        <dbReference type="ARBA" id="ARBA00023136"/>
    </source>
</evidence>
<feature type="region of interest" description="Disordered" evidence="16">
    <location>
        <begin position="2242"/>
        <end position="2313"/>
    </location>
</feature>
<dbReference type="Gene3D" id="2.30.29.30">
    <property type="entry name" value="Pleckstrin-homology domain (PH domain)/Phosphotyrosine-binding domain (PTB)"/>
    <property type="match status" value="1"/>
</dbReference>
<evidence type="ECO:0000256" key="5">
    <source>
        <dbReference type="ARBA" id="ARBA00022723"/>
    </source>
</evidence>
<feature type="compositionally biased region" description="Basic and acidic residues" evidence="16">
    <location>
        <begin position="1981"/>
        <end position="1993"/>
    </location>
</feature>
<dbReference type="InterPro" id="IPR018247">
    <property type="entry name" value="EF_Hand_1_Ca_BS"/>
</dbReference>
<dbReference type="InterPro" id="IPR013566">
    <property type="entry name" value="EF_hand_assoc_1"/>
</dbReference>
<evidence type="ECO:0000256" key="13">
    <source>
        <dbReference type="ARBA" id="ARBA00023128"/>
    </source>
</evidence>
<accession>A0AAD4N3T3</accession>
<dbReference type="FunFam" id="1.10.238.10:FF:000011">
    <property type="entry name" value="Mitochondrial Rho GTPase"/>
    <property type="match status" value="1"/>
</dbReference>
<dbReference type="GO" id="GO:0005509">
    <property type="term" value="F:calcium ion binding"/>
    <property type="evidence" value="ECO:0007669"/>
    <property type="project" value="InterPro"/>
</dbReference>
<dbReference type="Gene3D" id="1.10.238.10">
    <property type="entry name" value="EF-hand"/>
    <property type="match status" value="2"/>
</dbReference>
<feature type="compositionally biased region" description="Basic and acidic residues" evidence="16">
    <location>
        <begin position="1711"/>
        <end position="1725"/>
    </location>
</feature>
<evidence type="ECO:0000256" key="7">
    <source>
        <dbReference type="ARBA" id="ARBA00022741"/>
    </source>
</evidence>
<dbReference type="Gene3D" id="3.40.50.300">
    <property type="entry name" value="P-loop containing nucleotide triphosphate hydrolases"/>
    <property type="match status" value="4"/>
</dbReference>
<dbReference type="GO" id="GO:0005741">
    <property type="term" value="C:mitochondrial outer membrane"/>
    <property type="evidence" value="ECO:0007669"/>
    <property type="project" value="UniProtKB-SubCell"/>
</dbReference>
<comment type="subcellular location">
    <subcellularLocation>
        <location evidence="1">Mitochondrion outer membrane</location>
        <topology evidence="1">Single-pass type IV membrane protein</topology>
    </subcellularLocation>
</comment>
<feature type="region of interest" description="Disordered" evidence="16">
    <location>
        <begin position="1662"/>
        <end position="1726"/>
    </location>
</feature>
<dbReference type="InterPro" id="IPR001806">
    <property type="entry name" value="Small_GTPase"/>
</dbReference>
<dbReference type="InterPro" id="IPR027417">
    <property type="entry name" value="P-loop_NTPase"/>
</dbReference>
<evidence type="ECO:0000313" key="23">
    <source>
        <dbReference type="Proteomes" id="UP001201812"/>
    </source>
</evidence>
<feature type="domain" description="EF-hand" evidence="18">
    <location>
        <begin position="1148"/>
        <end position="1183"/>
    </location>
</feature>
<protein>
    <recommendedName>
        <fullName evidence="3">Mitochondrial Rho GTPase 1</fullName>
    </recommendedName>
</protein>
<evidence type="ECO:0000256" key="14">
    <source>
        <dbReference type="ARBA" id="ARBA00023134"/>
    </source>
</evidence>
<dbReference type="PROSITE" id="PS51423">
    <property type="entry name" value="MIRO"/>
    <property type="match status" value="2"/>
</dbReference>
<dbReference type="PROSITE" id="PS51192">
    <property type="entry name" value="HELICASE_ATP_BIND_1"/>
    <property type="match status" value="1"/>
</dbReference>
<feature type="transmembrane region" description="Helical" evidence="17">
    <location>
        <begin position="1436"/>
        <end position="1458"/>
    </location>
</feature>
<dbReference type="SMART" id="SM00174">
    <property type="entry name" value="RHO"/>
    <property type="match status" value="1"/>
</dbReference>
<keyword evidence="10" id="KW-0347">Helicase</keyword>
<dbReference type="GO" id="GO:0005525">
    <property type="term" value="F:GTP binding"/>
    <property type="evidence" value="ECO:0007669"/>
    <property type="project" value="UniProtKB-KW"/>
</dbReference>
<feature type="domain" description="Miro" evidence="21">
    <location>
        <begin position="1258"/>
        <end position="1424"/>
    </location>
</feature>
<dbReference type="PROSITE" id="PS50222">
    <property type="entry name" value="EF_HAND_2"/>
    <property type="match status" value="1"/>
</dbReference>
<dbReference type="SMART" id="SM00490">
    <property type="entry name" value="HELICc"/>
    <property type="match status" value="1"/>
</dbReference>
<keyword evidence="15 17" id="KW-0472">Membrane</keyword>
<evidence type="ECO:0000256" key="6">
    <source>
        <dbReference type="ARBA" id="ARBA00022737"/>
    </source>
</evidence>
<evidence type="ECO:0000259" key="21">
    <source>
        <dbReference type="PROSITE" id="PS51423"/>
    </source>
</evidence>
<evidence type="ECO:0000256" key="16">
    <source>
        <dbReference type="SAM" id="MobiDB-lite"/>
    </source>
</evidence>
<dbReference type="SUPFAM" id="SSF47473">
    <property type="entry name" value="EF-hand"/>
    <property type="match status" value="1"/>
</dbReference>
<feature type="region of interest" description="Disordered" evidence="16">
    <location>
        <begin position="1757"/>
        <end position="1785"/>
    </location>
</feature>
<gene>
    <name evidence="22" type="ORF">DdX_07216</name>
</gene>
<dbReference type="PRINTS" id="PR00449">
    <property type="entry name" value="RASTRNSFRMNG"/>
</dbReference>
<dbReference type="InterPro" id="IPR013567">
    <property type="entry name" value="EF_hand_assoc_2"/>
</dbReference>
<keyword evidence="12 17" id="KW-1133">Transmembrane helix</keyword>
<keyword evidence="7" id="KW-0547">Nucleotide-binding</keyword>
<proteinExistence type="inferred from homology"/>
<dbReference type="InterPro" id="IPR011993">
    <property type="entry name" value="PH-like_dom_sf"/>
</dbReference>
<sequence length="2313" mass="262602">MKSVCIASNPDLPQYNVIILDEVHERNTSGDLLVTLLRNLVYRRDDLRLILMSATINIDLFSNFFRNAPLIQVPGRLYPIELIYMPATVRDVDVSKKAAKIDPGPYVNILQIIDKKHPSTERGDVLIFLNGISEITSVAEALKEYAEFTKSWIVLILHSTLSVEEQNKVFDFAPAGNRKCILSTNIAETSVTIDEVRFVIDSGKENLMRYDSSTRTHRLTESWISKASANQRKGRAGRTGPGICYRLYSNEEFDKMEDFTLPEIKRVSLESILMQILDMNLEIDVRDFEWIERPDPRALNETLESLKSQGVIEGSNEKMLTSLGMILAKLPVDVPIGKMLVYACVLDQIDVILTIAAGLSVQSPFTNRSYRDNECIQSRQYLISDMGDPFTLLRVYREWLKLRTQNEDTRKWARKCGIEEARLYEIIKLRRQFREILEQSELLPKKGMKEWEALGSRERRIKVGEKRKLYDLKKKAGYEQKRSKILKQGKHFDSIMEDLEGKADQQDDINSLEFSLITDNQSIQKELTSHRLNDATANIVKMIIASGLYPQFALIDPSNNFKVGHDQFAHCPTKPFCVIHPNSALGQTPEVLQIDHDSEGRSSLHQFLFFGLLLETAKSYLCNSSRIPALYLLINSRNVTTTASNVISCDGFVEFHFMKEDDAWDVMEKTCEIRRQFSDAISMKLCNDDYGNRRDLEKKIVNFAKLSYQFSIRRKVDPPKNVPCGIFDTDGEHPLALTEQANKFMDEEEMEQDKQLDEEFDAKKTDDEKLRGREIFCEIWGRSGAPSTGLARLRRLAIFMGMDFGFGNAPLSMAKTADIQNPHASATDMRNSESFDDFGGDSQLADVRILMVGDQGVGKTTIITALLDDRFCEDVPARIETILIPPDVTPDGVVTEIIDYSPREQDENALVGLIKRANVICVVYSVLETGSIDRITTYWLPLIQKTLGGPEHGRPVLLVSNKSDKENETAHIDKMVPIMNDFLEIETVVECSAKIMKNVSEIFYYAQKAVVYPFRPLFRVEERELSSKCKKALVRCFKISDADNDGLLCDAELKQFQMRCFGIPLTKAAIEEVKQVILEHNSQGIIDDSMTLSGFLFLHQMFIQRGRHETAWTVLKRFGYDLNLQLRQDYLLPTFKIKKGCSTELSPAGIHFISKIFRKYDEDHDDCLSNTELQNLFSVCPSFPWTKEALHSVETNSKGWITFNGYINLWTLNFAINLTQSLEQLAYLGFNVEYKSQLEALTITRERRLDVLEKCTSRKVFQCHVIGPKGAGKTVFGRSLIGKTIQEINQMNKRHITPYVINTVKVKDEFKHLLLHEVDVYSENDLLTSYEKTADVVCLLYDATNPNSFAYCATIYLRYFYRTKVPCLVVATKVENYEIEQNYEYQPKDFCQMHQLPKPIRFYNTNIGNPNAPVFSQLATMATFPHLKRVYFLQDFISTTTIFTVGAAAALVAFLLILTNNKWIRRYVVCQRRCASEAPLLGVFKNDDAREEGNHLELFYLQNYIGYEYGFKFKGTNKTLAILVQGQTLIFSFYHAENMFFWKEWLKDVCGRSAMYFMTAYVVPQDPSIIKLTSRDVRIHITRFALVIVQNIPPFQCLYLNLEDLFDVHCVETRFLFRAMAYSWTYPHEFLFIGEQVMELNVKLQCLLKAKQFFIHPISAGSDGSTQPLAKDGKKKGDSIASESASISQGDRRRKFHSAINLAPQSSTKHSHTDAHSFHVGEKSTKSNTEALAPIYNNDVQRTIANQTQSSQIQFAEPNQQIVRPPPNTNPQTHPSHENHSTDLCYENGIRYENYANTKEEGTSPQNNDDPNKSNDSQEKKRIDKMVEQKPDENLESETETEGSYAVPELDTNSSPTEFVTLPVDFMNPPTQSVTDGLVAPPPGLIKPMPVEPFSFKRFGRNLSKYLKKNVSGSYTKYDGDRRTTHEYSDVDESVLSVPQTRIMGHSLRMTPVKLTSSAISPDSFATSVNSSSRINSAIQRGRERMKQSDRRNSNLSTSTASRSVADDSDVSSVNDMRLKSREETHLIPHFIKRAQPSSSNTHMKQQQQPLSADRTSCNSVLTLANTNNARSTNTVFSQKTPLAVSKNTLDQDVEIPDCLVNSSTSLPVASACVISAAHSEENLLDSISVCSELNPRVVFQRGSHLRGSGRSIRSKKGHNGVATSVGLDKDWHSPNNILLFDDYVDIDHLSIHASLLPNPNNLVRKSSFQQTPQYSQFEDSNIDYTSICPMSTKELQRLSHNRGGLPSLRKSNSISTLNQQNPSGYRRRVDTNPANDSDDRPEFSSSAHLTHVVRRTNNNGKISTSTHNIHQK</sequence>
<feature type="region of interest" description="Disordered" evidence="16">
    <location>
        <begin position="2035"/>
        <end position="2054"/>
    </location>
</feature>
<dbReference type="Pfam" id="PF00271">
    <property type="entry name" value="Helicase_C"/>
    <property type="match status" value="1"/>
</dbReference>
<dbReference type="PANTHER" id="PTHR18934:SF221">
    <property type="entry name" value="ATP-DEPENDENT RNA HELICASE DHX34-RELATED"/>
    <property type="match status" value="1"/>
</dbReference>
<evidence type="ECO:0000256" key="2">
    <source>
        <dbReference type="ARBA" id="ARBA00007981"/>
    </source>
</evidence>
<dbReference type="GO" id="GO:0004386">
    <property type="term" value="F:helicase activity"/>
    <property type="evidence" value="ECO:0007669"/>
    <property type="project" value="UniProtKB-KW"/>
</dbReference>
<dbReference type="Pfam" id="PF07717">
    <property type="entry name" value="OB_NTP_bind"/>
    <property type="match status" value="1"/>
</dbReference>
<dbReference type="InterPro" id="IPR001650">
    <property type="entry name" value="Helicase_C-like"/>
</dbReference>
<feature type="compositionally biased region" description="Polar residues" evidence="16">
    <location>
        <begin position="2250"/>
        <end position="2264"/>
    </location>
</feature>
<evidence type="ECO:0000256" key="1">
    <source>
        <dbReference type="ARBA" id="ARBA00004200"/>
    </source>
</evidence>
<reference evidence="22" key="1">
    <citation type="submission" date="2022-01" db="EMBL/GenBank/DDBJ databases">
        <title>Genome Sequence Resource for Two Populations of Ditylenchus destructor, the Migratory Endoparasitic Phytonematode.</title>
        <authorList>
            <person name="Zhang H."/>
            <person name="Lin R."/>
            <person name="Xie B."/>
        </authorList>
    </citation>
    <scope>NUCLEOTIDE SEQUENCE</scope>
    <source>
        <strain evidence="22">BazhouSP</strain>
    </source>
</reference>
<feature type="domain" description="Miro" evidence="21">
    <location>
        <begin position="844"/>
        <end position="1012"/>
    </location>
</feature>
<dbReference type="PROSITE" id="PS00018">
    <property type="entry name" value="EF_HAND_1"/>
    <property type="match status" value="2"/>
</dbReference>
<feature type="compositionally biased region" description="Basic and acidic residues" evidence="16">
    <location>
        <begin position="1810"/>
        <end position="1833"/>
    </location>
</feature>
<dbReference type="InterPro" id="IPR014001">
    <property type="entry name" value="Helicase_ATP-bd"/>
</dbReference>
<keyword evidence="14" id="KW-0342">GTP-binding</keyword>
<feature type="compositionally biased region" description="Polar residues" evidence="16">
    <location>
        <begin position="2296"/>
        <end position="2313"/>
    </location>
</feature>
<keyword evidence="13" id="KW-0496">Mitochondrion</keyword>
<keyword evidence="9" id="KW-0378">Hydrolase</keyword>
<comment type="similarity">
    <text evidence="2">Belongs to the mitochondrial Rho GTPase family.</text>
</comment>
<comment type="caution">
    <text evidence="22">The sequence shown here is derived from an EMBL/GenBank/DDBJ whole genome shotgun (WGS) entry which is preliminary data.</text>
</comment>
<dbReference type="PROSITE" id="PS51194">
    <property type="entry name" value="HELICASE_CTER"/>
    <property type="match status" value="1"/>
</dbReference>
<dbReference type="Pfam" id="PF00071">
    <property type="entry name" value="Ras"/>
    <property type="match status" value="1"/>
</dbReference>
<dbReference type="Pfam" id="PF08356">
    <property type="entry name" value="EF_assoc_2"/>
    <property type="match status" value="1"/>
</dbReference>
<feature type="compositionally biased region" description="Polar residues" evidence="16">
    <location>
        <begin position="2036"/>
        <end position="2054"/>
    </location>
</feature>
<dbReference type="InterPro" id="IPR011992">
    <property type="entry name" value="EF-hand-dom_pair"/>
</dbReference>
<evidence type="ECO:0000256" key="17">
    <source>
        <dbReference type="SAM" id="Phobius"/>
    </source>
</evidence>
<keyword evidence="23" id="KW-1185">Reference proteome</keyword>
<keyword evidence="11" id="KW-0106">Calcium</keyword>
<feature type="region of interest" description="Disordered" evidence="16">
    <location>
        <begin position="1963"/>
        <end position="2015"/>
    </location>
</feature>
<feature type="domain" description="Helicase C-terminal" evidence="20">
    <location>
        <begin position="108"/>
        <end position="280"/>
    </location>
</feature>
<evidence type="ECO:0000259" key="19">
    <source>
        <dbReference type="PROSITE" id="PS51192"/>
    </source>
</evidence>
<dbReference type="EMBL" id="JAKKPZ010000010">
    <property type="protein sequence ID" value="KAI1716183.1"/>
    <property type="molecule type" value="Genomic_DNA"/>
</dbReference>
<feature type="region of interest" description="Disordered" evidence="16">
    <location>
        <begin position="1799"/>
        <end position="1855"/>
    </location>
</feature>
<feature type="domain" description="Helicase ATP-binding" evidence="19">
    <location>
        <begin position="1"/>
        <end position="74"/>
    </location>
</feature>
<evidence type="ECO:0000256" key="11">
    <source>
        <dbReference type="ARBA" id="ARBA00022837"/>
    </source>
</evidence>
<evidence type="ECO:0000256" key="9">
    <source>
        <dbReference type="ARBA" id="ARBA00022801"/>
    </source>
</evidence>
<keyword evidence="10" id="KW-0067">ATP-binding</keyword>
<evidence type="ECO:0000313" key="22">
    <source>
        <dbReference type="EMBL" id="KAI1716183.1"/>
    </source>
</evidence>